<dbReference type="InterPro" id="IPR029016">
    <property type="entry name" value="GAF-like_dom_sf"/>
</dbReference>
<name>Q2SP69_HAHCH</name>
<dbReference type="eggNOG" id="COG3437">
    <property type="taxonomic scope" value="Bacteria"/>
</dbReference>
<dbReference type="GO" id="GO:0008081">
    <property type="term" value="F:phosphoric diester hydrolase activity"/>
    <property type="evidence" value="ECO:0007669"/>
    <property type="project" value="UniProtKB-ARBA"/>
</dbReference>
<dbReference type="EMBL" id="CP000155">
    <property type="protein sequence ID" value="ABC27555.1"/>
    <property type="molecule type" value="Genomic_DNA"/>
</dbReference>
<sequence length="380" mass="43163">MASEYQPDSLDLLNHQGSVQQKLEYLLENLQQTYPFICRIAIAIYDALQDQLKTFAVAGVGHPLLEHYQTALHDVASLQQMKDNQFIRVINDIGGELGGGESPTQHTKALLKAGFHASYTFPMRYNERFLGFVFFNGAEKDCFQGRALVDMDMIGHMITLIVYNERSNIRTLIATVKSAMLLTHSRDPETGGHLERMARYSRLIAARLASKHGFSDEYVEHICLFAPLHDLGKIKVPDSILLKPGRLEEEELDEMRRHPMYGHELVDALIDNYGLNGVSHVNMLRNIVLYHHETLDGAGYPEHLRGEQIPIESRIVSVADVFDALTSARPYKPAWSNDKAFAELKRLAGAKLDKECVLALMDCRKHIEEIQQRFRENEYG</sequence>
<proteinExistence type="predicted"/>
<protein>
    <submittedName>
        <fullName evidence="2">Response regulator containing a CheY-like receiver domain and an HD-GYP domain</fullName>
    </submittedName>
</protein>
<dbReference type="HOGENOM" id="CLU_000445_92_13_6"/>
<accession>Q2SP69</accession>
<feature type="domain" description="HD-GYP" evidence="1">
    <location>
        <begin position="168"/>
        <end position="376"/>
    </location>
</feature>
<dbReference type="PANTHER" id="PTHR45228">
    <property type="entry name" value="CYCLIC DI-GMP PHOSPHODIESTERASE TM_0186-RELATED"/>
    <property type="match status" value="1"/>
</dbReference>
<keyword evidence="3" id="KW-1185">Reference proteome</keyword>
<dbReference type="Gene3D" id="3.30.450.40">
    <property type="match status" value="1"/>
</dbReference>
<dbReference type="CDD" id="cd00077">
    <property type="entry name" value="HDc"/>
    <property type="match status" value="1"/>
</dbReference>
<dbReference type="PANTHER" id="PTHR45228:SF1">
    <property type="entry name" value="CYCLIC DI-GMP PHOSPHODIESTERASE TM_0186"/>
    <property type="match status" value="1"/>
</dbReference>
<dbReference type="STRING" id="349521.HCH_00654"/>
<dbReference type="KEGG" id="hch:HCH_00654"/>
<gene>
    <name evidence="2" type="ordered locus">HCH_00654</name>
</gene>
<dbReference type="SMART" id="SM00471">
    <property type="entry name" value="HDc"/>
    <property type="match status" value="1"/>
</dbReference>
<evidence type="ECO:0000313" key="3">
    <source>
        <dbReference type="Proteomes" id="UP000000238"/>
    </source>
</evidence>
<dbReference type="AlphaFoldDB" id="Q2SP69"/>
<dbReference type="Gene3D" id="1.10.3210.10">
    <property type="entry name" value="Hypothetical protein af1432"/>
    <property type="match status" value="1"/>
</dbReference>
<dbReference type="SUPFAM" id="SSF109604">
    <property type="entry name" value="HD-domain/PDEase-like"/>
    <property type="match status" value="1"/>
</dbReference>
<dbReference type="SUPFAM" id="SSF55781">
    <property type="entry name" value="GAF domain-like"/>
    <property type="match status" value="1"/>
</dbReference>
<reference evidence="2 3" key="1">
    <citation type="journal article" date="2005" name="Nucleic Acids Res.">
        <title>Genomic blueprint of Hahella chejuensis, a marine microbe producing an algicidal agent.</title>
        <authorList>
            <person name="Jeong H."/>
            <person name="Yim J.H."/>
            <person name="Lee C."/>
            <person name="Choi S.-H."/>
            <person name="Park Y.K."/>
            <person name="Yoon S.H."/>
            <person name="Hur C.-G."/>
            <person name="Kang H.-Y."/>
            <person name="Kim D."/>
            <person name="Lee H.H."/>
            <person name="Park K.H."/>
            <person name="Park S.-H."/>
            <person name="Park H.-S."/>
            <person name="Lee H.K."/>
            <person name="Oh T.K."/>
            <person name="Kim J.F."/>
        </authorList>
    </citation>
    <scope>NUCLEOTIDE SEQUENCE [LARGE SCALE GENOMIC DNA]</scope>
    <source>
        <strain evidence="2 3">KCTC 2396</strain>
    </source>
</reference>
<dbReference type="Proteomes" id="UP000000238">
    <property type="component" value="Chromosome"/>
</dbReference>
<evidence type="ECO:0000259" key="1">
    <source>
        <dbReference type="PROSITE" id="PS51832"/>
    </source>
</evidence>
<dbReference type="InterPro" id="IPR052020">
    <property type="entry name" value="Cyclic_di-GMP/3'3'-cGAMP_PDE"/>
</dbReference>
<dbReference type="InterPro" id="IPR003607">
    <property type="entry name" value="HD/PDEase_dom"/>
</dbReference>
<organism evidence="2 3">
    <name type="scientific">Hahella chejuensis (strain KCTC 2396)</name>
    <dbReference type="NCBI Taxonomy" id="349521"/>
    <lineage>
        <taxon>Bacteria</taxon>
        <taxon>Pseudomonadati</taxon>
        <taxon>Pseudomonadota</taxon>
        <taxon>Gammaproteobacteria</taxon>
        <taxon>Oceanospirillales</taxon>
        <taxon>Hahellaceae</taxon>
        <taxon>Hahella</taxon>
    </lineage>
</organism>
<evidence type="ECO:0000313" key="2">
    <source>
        <dbReference type="EMBL" id="ABC27555.1"/>
    </source>
</evidence>
<dbReference type="RefSeq" id="WP_011394632.1">
    <property type="nucleotide sequence ID" value="NC_007645.1"/>
</dbReference>
<dbReference type="InterPro" id="IPR037522">
    <property type="entry name" value="HD_GYP_dom"/>
</dbReference>
<dbReference type="Pfam" id="PF13487">
    <property type="entry name" value="HD_5"/>
    <property type="match status" value="1"/>
</dbReference>
<dbReference type="PROSITE" id="PS51832">
    <property type="entry name" value="HD_GYP"/>
    <property type="match status" value="1"/>
</dbReference>